<gene>
    <name evidence="6" type="ORF">MU846_01460</name>
</gene>
<comment type="similarity">
    <text evidence="5">Belongs to the pyruvate, phosphate/water dikinase regulatory protein family. PSRP subfamily.</text>
</comment>
<evidence type="ECO:0000256" key="5">
    <source>
        <dbReference type="HAMAP-Rule" id="MF_01062"/>
    </source>
</evidence>
<organism evidence="6 7">
    <name type="scientific">Alcanivorax quisquiliarum</name>
    <dbReference type="NCBI Taxonomy" id="2933565"/>
    <lineage>
        <taxon>Bacteria</taxon>
        <taxon>Pseudomonadati</taxon>
        <taxon>Pseudomonadota</taxon>
        <taxon>Gammaproteobacteria</taxon>
        <taxon>Oceanospirillales</taxon>
        <taxon>Alcanivoracaceae</taxon>
        <taxon>Alcanivorax</taxon>
    </lineage>
</organism>
<dbReference type="HAMAP" id="MF_01062">
    <property type="entry name" value="PSRP"/>
    <property type="match status" value="1"/>
</dbReference>
<comment type="catalytic activity">
    <reaction evidence="5">
        <text>[pyruvate, water dikinase] + ADP = [pyruvate, water dikinase]-phosphate + AMP + H(+)</text>
        <dbReference type="Rhea" id="RHEA:46020"/>
        <dbReference type="Rhea" id="RHEA-COMP:11425"/>
        <dbReference type="Rhea" id="RHEA-COMP:11426"/>
        <dbReference type="ChEBI" id="CHEBI:15378"/>
        <dbReference type="ChEBI" id="CHEBI:43176"/>
        <dbReference type="ChEBI" id="CHEBI:68546"/>
        <dbReference type="ChEBI" id="CHEBI:456215"/>
        <dbReference type="ChEBI" id="CHEBI:456216"/>
        <dbReference type="EC" id="2.7.11.33"/>
    </reaction>
</comment>
<protein>
    <recommendedName>
        <fullName evidence="5">Putative phosphoenolpyruvate synthase regulatory protein</fullName>
        <shortName evidence="5">PEP synthase regulatory protein</shortName>
        <shortName evidence="5">PSRP</shortName>
        <ecNumber evidence="5">2.7.11.33</ecNumber>
        <ecNumber evidence="5">2.7.4.28</ecNumber>
    </recommendedName>
    <alternativeName>
        <fullName evidence="5">Pyruvate, water dikinase regulatory protein</fullName>
    </alternativeName>
</protein>
<dbReference type="EC" id="2.7.4.28" evidence="5"/>
<evidence type="ECO:0000313" key="6">
    <source>
        <dbReference type="EMBL" id="MCK0536372.1"/>
    </source>
</evidence>
<comment type="catalytic activity">
    <reaction evidence="5">
        <text>[pyruvate, water dikinase]-phosphate + phosphate + H(+) = [pyruvate, water dikinase] + diphosphate</text>
        <dbReference type="Rhea" id="RHEA:48580"/>
        <dbReference type="Rhea" id="RHEA-COMP:11425"/>
        <dbReference type="Rhea" id="RHEA-COMP:11426"/>
        <dbReference type="ChEBI" id="CHEBI:15378"/>
        <dbReference type="ChEBI" id="CHEBI:33019"/>
        <dbReference type="ChEBI" id="CHEBI:43176"/>
        <dbReference type="ChEBI" id="CHEBI:43474"/>
        <dbReference type="ChEBI" id="CHEBI:68546"/>
        <dbReference type="EC" id="2.7.4.28"/>
    </reaction>
</comment>
<dbReference type="Pfam" id="PF03618">
    <property type="entry name" value="Kinase-PPPase"/>
    <property type="match status" value="1"/>
</dbReference>
<reference evidence="6" key="1">
    <citation type="submission" date="2022-04" db="EMBL/GenBank/DDBJ databases">
        <title>Alcanivorax sp. CY1518 draft genome sequence.</title>
        <authorList>
            <person name="Zhao G."/>
            <person name="An M."/>
        </authorList>
    </citation>
    <scope>NUCLEOTIDE SEQUENCE</scope>
    <source>
        <strain evidence="6">CY1518</strain>
    </source>
</reference>
<dbReference type="InterPro" id="IPR005177">
    <property type="entry name" value="Kinase-pyrophosphorylase"/>
</dbReference>
<dbReference type="RefSeq" id="WP_246947524.1">
    <property type="nucleotide sequence ID" value="NZ_JALKII010000001.1"/>
</dbReference>
<keyword evidence="3 5" id="KW-0547">Nucleotide-binding</keyword>
<proteinExistence type="inferred from homology"/>
<keyword evidence="1 5" id="KW-0723">Serine/threonine-protein kinase</keyword>
<evidence type="ECO:0000256" key="1">
    <source>
        <dbReference type="ARBA" id="ARBA00022527"/>
    </source>
</evidence>
<keyword evidence="7" id="KW-1185">Reference proteome</keyword>
<accession>A0ABT0E3H6</accession>
<dbReference type="Proteomes" id="UP001165524">
    <property type="component" value="Unassembled WGS sequence"/>
</dbReference>
<dbReference type="NCBIfam" id="NF003742">
    <property type="entry name" value="PRK05339.1"/>
    <property type="match status" value="1"/>
</dbReference>
<evidence type="ECO:0000313" key="7">
    <source>
        <dbReference type="Proteomes" id="UP001165524"/>
    </source>
</evidence>
<evidence type="ECO:0000256" key="4">
    <source>
        <dbReference type="ARBA" id="ARBA00022777"/>
    </source>
</evidence>
<feature type="binding site" evidence="5">
    <location>
        <begin position="152"/>
        <end position="159"/>
    </location>
    <ligand>
        <name>ADP</name>
        <dbReference type="ChEBI" id="CHEBI:456216"/>
    </ligand>
</feature>
<evidence type="ECO:0000256" key="2">
    <source>
        <dbReference type="ARBA" id="ARBA00022679"/>
    </source>
</evidence>
<name>A0ABT0E3H6_9GAMM</name>
<dbReference type="PANTHER" id="PTHR31756">
    <property type="entry name" value="PYRUVATE, PHOSPHATE DIKINASE REGULATORY PROTEIN 1, CHLOROPLASTIC"/>
    <property type="match status" value="1"/>
</dbReference>
<comment type="caution">
    <text evidence="6">The sequence shown here is derived from an EMBL/GenBank/DDBJ whole genome shotgun (WGS) entry which is preliminary data.</text>
</comment>
<comment type="function">
    <text evidence="5">Bifunctional serine/threonine kinase and phosphorylase involved in the regulation of the phosphoenolpyruvate synthase (PEPS) by catalyzing its phosphorylation/dephosphorylation.</text>
</comment>
<sequence length="272" mass="30600">MKRTAFFLSDGTGITAETLGHSMLSQFSGVVFEQITLPFVNSHETTAEAVARINEAAERDGARPIVFSTLVNEEHREILSRCRALILDMFAVFLGPLEEELGVRSSHKVGQSHSIRDHEAYRIRMEAVHFALDNDDGARTRHYDMADIILIGVSRSGKTPTSLYLALQFGLYAANYPLTEDDFDDLRLPKALLPHKDKLFGLTIDTERLAAIRSERKAGSRYASQRQCDMETRALEALFNRYNIPSINATELSIEEISTRILAKTGLQRRLQ</sequence>
<evidence type="ECO:0000256" key="3">
    <source>
        <dbReference type="ARBA" id="ARBA00022741"/>
    </source>
</evidence>
<keyword evidence="2 5" id="KW-0808">Transferase</keyword>
<dbReference type="EC" id="2.7.11.33" evidence="5"/>
<dbReference type="InterPro" id="IPR026530">
    <property type="entry name" value="PSRP"/>
</dbReference>
<dbReference type="GO" id="GO:0016301">
    <property type="term" value="F:kinase activity"/>
    <property type="evidence" value="ECO:0007669"/>
    <property type="project" value="UniProtKB-KW"/>
</dbReference>
<dbReference type="PANTHER" id="PTHR31756:SF3">
    <property type="entry name" value="PYRUVATE, PHOSPHATE DIKINASE REGULATORY PROTEIN 1, CHLOROPLASTIC"/>
    <property type="match status" value="1"/>
</dbReference>
<dbReference type="EMBL" id="JALKII010000001">
    <property type="protein sequence ID" value="MCK0536372.1"/>
    <property type="molecule type" value="Genomic_DNA"/>
</dbReference>
<keyword evidence="4 5" id="KW-0418">Kinase</keyword>